<feature type="domain" description="Schlafen AlbA-2" evidence="1">
    <location>
        <begin position="2"/>
        <end position="101"/>
    </location>
</feature>
<dbReference type="Pfam" id="PF04326">
    <property type="entry name" value="SLFN_AlbA_2"/>
    <property type="match status" value="1"/>
</dbReference>
<dbReference type="InterPro" id="IPR007421">
    <property type="entry name" value="Schlafen_AlbA_2_dom"/>
</dbReference>
<sequence>MADELAAMANTASGIIVLRVGDKTRDILGIPAEKLDIVEGWLRSICNDSIDPPLDCVIRELIVPDQQSDEKIILRIDVPRSLFVHKSPNGYFHRIGSSWREIKPDGLAR</sequence>
<dbReference type="Proteomes" id="UP000186400">
    <property type="component" value="Unassembled WGS sequence"/>
</dbReference>
<dbReference type="EMBL" id="FTMS01000016">
    <property type="protein sequence ID" value="SIQ82551.1"/>
    <property type="molecule type" value="Genomic_DNA"/>
</dbReference>
<dbReference type="GO" id="GO:0003677">
    <property type="term" value="F:DNA binding"/>
    <property type="evidence" value="ECO:0007669"/>
    <property type="project" value="UniProtKB-KW"/>
</dbReference>
<dbReference type="Gene3D" id="3.30.950.30">
    <property type="entry name" value="Schlafen, AAA domain"/>
    <property type="match status" value="1"/>
</dbReference>
<protein>
    <submittedName>
        <fullName evidence="2">Putative DNA-binding domain-containing protein</fullName>
    </submittedName>
</protein>
<keyword evidence="3" id="KW-1185">Reference proteome</keyword>
<organism evidence="2 3">
    <name type="scientific">Alkalispirochaeta americana</name>
    <dbReference type="NCBI Taxonomy" id="159291"/>
    <lineage>
        <taxon>Bacteria</taxon>
        <taxon>Pseudomonadati</taxon>
        <taxon>Spirochaetota</taxon>
        <taxon>Spirochaetia</taxon>
        <taxon>Spirochaetales</taxon>
        <taxon>Spirochaetaceae</taxon>
        <taxon>Alkalispirochaeta</taxon>
    </lineage>
</organism>
<gene>
    <name evidence="2" type="ORF">SAMN05920897_11614</name>
</gene>
<evidence type="ECO:0000313" key="2">
    <source>
        <dbReference type="EMBL" id="SIQ82551.1"/>
    </source>
</evidence>
<dbReference type="STRING" id="159291.SAMN05920897_11614"/>
<accession>A0A1N6VXH6</accession>
<evidence type="ECO:0000259" key="1">
    <source>
        <dbReference type="Pfam" id="PF04326"/>
    </source>
</evidence>
<keyword evidence="2" id="KW-0238">DNA-binding</keyword>
<name>A0A1N6VXH6_9SPIO</name>
<dbReference type="OrthoDB" id="593596at2"/>
<reference evidence="2 3" key="1">
    <citation type="submission" date="2017-01" db="EMBL/GenBank/DDBJ databases">
        <authorList>
            <person name="Mah S.A."/>
            <person name="Swanson W.J."/>
            <person name="Moy G.W."/>
            <person name="Vacquier V.D."/>
        </authorList>
    </citation>
    <scope>NUCLEOTIDE SEQUENCE [LARGE SCALE GENOMIC DNA]</scope>
    <source>
        <strain evidence="2 3">ASpG1</strain>
    </source>
</reference>
<dbReference type="PANTHER" id="PTHR30595:SF6">
    <property type="entry name" value="SCHLAFEN ALBA-2 DOMAIN-CONTAINING PROTEIN"/>
    <property type="match status" value="1"/>
</dbReference>
<dbReference type="InterPro" id="IPR038461">
    <property type="entry name" value="Schlafen_AlbA_2_dom_sf"/>
</dbReference>
<proteinExistence type="predicted"/>
<evidence type="ECO:0000313" key="3">
    <source>
        <dbReference type="Proteomes" id="UP000186400"/>
    </source>
</evidence>
<dbReference type="AlphaFoldDB" id="A0A1N6VXH6"/>
<dbReference type="PANTHER" id="PTHR30595">
    <property type="entry name" value="GLPR-RELATED TRANSCRIPTIONAL REPRESSOR"/>
    <property type="match status" value="1"/>
</dbReference>
<dbReference type="RefSeq" id="WP_076489498.1">
    <property type="nucleotide sequence ID" value="NZ_FTMS01000016.1"/>
</dbReference>